<proteinExistence type="predicted"/>
<name>A0ABU0LZA6_9BACT</name>
<feature type="transmembrane region" description="Helical" evidence="1">
    <location>
        <begin position="108"/>
        <end position="132"/>
    </location>
</feature>
<protein>
    <recommendedName>
        <fullName evidence="4">Transmembrane protein</fullName>
    </recommendedName>
</protein>
<sequence>MNLFFKKKTKKESKNLNSFTKPKPFSFGAGFANRNKLNNITDEKADIIAKSIPSLNVKKRIVVTGFTLITLLAFLSAISTIFYIIAISHSYAIGVGSYSNYNDLGNRIFFVLLPSFWSDFILAKTGTIYSFFRSIQANIIFASNNEAFVFALSFYISFFAFLTQCLVMITLLSIAIYQKIIRNIFIALFSLIPILGTVICVYYLGVLHFEHTFKYQKIFNRNNTNFANQDLNLKEQLDLLNESIINIQKDPTTATPEPNPIKKIPTESFKTDEPIVIETEAFSFEDPIGK</sequence>
<gene>
    <name evidence="2" type="ORF">J2Z62_000484</name>
</gene>
<keyword evidence="1" id="KW-1133">Transmembrane helix</keyword>
<feature type="transmembrane region" description="Helical" evidence="1">
    <location>
        <begin position="184"/>
        <end position="207"/>
    </location>
</feature>
<reference evidence="2" key="1">
    <citation type="submission" date="2023-07" db="EMBL/GenBank/DDBJ databases">
        <title>Genomic Encyclopedia of Type Strains, Phase IV (KMG-IV): sequencing the most valuable type-strain genomes for metagenomic binning, comparative biology and taxonomic classification.</title>
        <authorList>
            <person name="Goeker M."/>
        </authorList>
    </citation>
    <scope>NUCLEOTIDE SEQUENCE [LARGE SCALE GENOMIC DNA]</scope>
    <source>
        <strain evidence="2">DSM 21204</strain>
    </source>
</reference>
<accession>A0ABU0LZA6</accession>
<dbReference type="RefSeq" id="WP_256547263.1">
    <property type="nucleotide sequence ID" value="NZ_CP101809.1"/>
</dbReference>
<organism evidence="2 3">
    <name type="scientific">Mycoplasmoides fastidiosum</name>
    <dbReference type="NCBI Taxonomy" id="92758"/>
    <lineage>
        <taxon>Bacteria</taxon>
        <taxon>Bacillati</taxon>
        <taxon>Mycoplasmatota</taxon>
        <taxon>Mycoplasmoidales</taxon>
        <taxon>Mycoplasmoidaceae</taxon>
        <taxon>Mycoplasmoides</taxon>
    </lineage>
</organism>
<comment type="caution">
    <text evidence="2">The sequence shown here is derived from an EMBL/GenBank/DDBJ whole genome shotgun (WGS) entry which is preliminary data.</text>
</comment>
<evidence type="ECO:0000313" key="2">
    <source>
        <dbReference type="EMBL" id="MDQ0514046.1"/>
    </source>
</evidence>
<keyword evidence="1" id="KW-0472">Membrane</keyword>
<evidence type="ECO:0000313" key="3">
    <source>
        <dbReference type="Proteomes" id="UP001240643"/>
    </source>
</evidence>
<feature type="transmembrane region" description="Helical" evidence="1">
    <location>
        <begin position="61"/>
        <end position="88"/>
    </location>
</feature>
<feature type="transmembrane region" description="Helical" evidence="1">
    <location>
        <begin position="152"/>
        <end position="178"/>
    </location>
</feature>
<evidence type="ECO:0000256" key="1">
    <source>
        <dbReference type="SAM" id="Phobius"/>
    </source>
</evidence>
<keyword evidence="1" id="KW-0812">Transmembrane</keyword>
<evidence type="ECO:0008006" key="4">
    <source>
        <dbReference type="Google" id="ProtNLM"/>
    </source>
</evidence>
<dbReference type="EMBL" id="JAUSWO010000001">
    <property type="protein sequence ID" value="MDQ0514046.1"/>
    <property type="molecule type" value="Genomic_DNA"/>
</dbReference>
<dbReference type="Proteomes" id="UP001240643">
    <property type="component" value="Unassembled WGS sequence"/>
</dbReference>
<keyword evidence="3" id="KW-1185">Reference proteome</keyword>